<feature type="compositionally biased region" description="Basic residues" evidence="1">
    <location>
        <begin position="1"/>
        <end position="11"/>
    </location>
</feature>
<organism evidence="2">
    <name type="scientific">Schlesneria paludicola</name>
    <dbReference type="NCBI Taxonomy" id="360056"/>
    <lineage>
        <taxon>Bacteria</taxon>
        <taxon>Pseudomonadati</taxon>
        <taxon>Planctomycetota</taxon>
        <taxon>Planctomycetia</taxon>
        <taxon>Planctomycetales</taxon>
        <taxon>Planctomycetaceae</taxon>
        <taxon>Schlesneria</taxon>
    </lineage>
</organism>
<proteinExistence type="predicted"/>
<gene>
    <name evidence="2" type="ORF">ENQ76_01850</name>
</gene>
<evidence type="ECO:0000313" key="2">
    <source>
        <dbReference type="EMBL" id="HEN14199.1"/>
    </source>
</evidence>
<dbReference type="Pfam" id="PF00574">
    <property type="entry name" value="CLP_protease"/>
    <property type="match status" value="1"/>
</dbReference>
<protein>
    <recommendedName>
        <fullName evidence="3">ATP-dependent Clp protease proteolytic subunit</fullName>
    </recommendedName>
</protein>
<reference evidence="2" key="1">
    <citation type="journal article" date="2020" name="mSystems">
        <title>Genome- and Community-Level Interaction Insights into Carbon Utilization and Element Cycling Functions of Hydrothermarchaeota in Hydrothermal Sediment.</title>
        <authorList>
            <person name="Zhou Z."/>
            <person name="Liu Y."/>
            <person name="Xu W."/>
            <person name="Pan J."/>
            <person name="Luo Z.H."/>
            <person name="Li M."/>
        </authorList>
    </citation>
    <scope>NUCLEOTIDE SEQUENCE [LARGE SCALE GENOMIC DNA]</scope>
    <source>
        <strain evidence="2">SpSt-339</strain>
    </source>
</reference>
<dbReference type="InterPro" id="IPR023562">
    <property type="entry name" value="ClpP/TepA"/>
</dbReference>
<name>A0A7C2JY05_9PLAN</name>
<feature type="region of interest" description="Disordered" evidence="1">
    <location>
        <begin position="1"/>
        <end position="28"/>
    </location>
</feature>
<comment type="caution">
    <text evidence="2">The sequence shown here is derived from an EMBL/GenBank/DDBJ whole genome shotgun (WGS) entry which is preliminary data.</text>
</comment>
<evidence type="ECO:0008006" key="3">
    <source>
        <dbReference type="Google" id="ProtNLM"/>
    </source>
</evidence>
<evidence type="ECO:0000256" key="1">
    <source>
        <dbReference type="SAM" id="MobiDB-lite"/>
    </source>
</evidence>
<dbReference type="EMBL" id="DSOK01000059">
    <property type="protein sequence ID" value="HEN14199.1"/>
    <property type="molecule type" value="Genomic_DNA"/>
</dbReference>
<dbReference type="SUPFAM" id="SSF52096">
    <property type="entry name" value="ClpP/crotonase"/>
    <property type="match status" value="1"/>
</dbReference>
<dbReference type="InterPro" id="IPR029045">
    <property type="entry name" value="ClpP/crotonase-like_dom_sf"/>
</dbReference>
<accession>A0A7C2JY05</accession>
<dbReference type="AlphaFoldDB" id="A0A7C2JY05"/>
<sequence>MRSPHRARRKKNTNDYRPLRPYPPPGWGGPPAPVHADWEIVIAGELSDKQGELHDRLLEVPRNTRGTIFFDSCGGSAYIGLALASLIRFRGLRAVGVVAGECSSAALLPFAACTERYVTAHATLLFHAVRWQSEEQVRLEEAAEWARHFQLMEADHDRLLAALFGCAPEVIAPWNQKGRFVSGQEMVDAGLAKLVDLFAGDVWSQIRRLVGNRSQ</sequence>
<dbReference type="Gene3D" id="3.90.226.10">
    <property type="entry name" value="2-enoyl-CoA Hydratase, Chain A, domain 1"/>
    <property type="match status" value="1"/>
</dbReference>